<reference evidence="1" key="2">
    <citation type="submission" date="2021-04" db="EMBL/GenBank/DDBJ databases">
        <authorList>
            <person name="Liu J."/>
        </authorList>
    </citation>
    <scope>NUCLEOTIDE SEQUENCE</scope>
    <source>
        <strain evidence="1">BAD-6</strain>
    </source>
</reference>
<sequence>MKQIIVMIAMVILGIAIAGFVGEFRDSAETLSDNANQQIMRITSGGAL</sequence>
<comment type="caution">
    <text evidence="1">The sequence shown here is derived from an EMBL/GenBank/DDBJ whole genome shotgun (WGS) entry which is preliminary data.</text>
</comment>
<dbReference type="RefSeq" id="WP_227016944.1">
    <property type="nucleotide sequence ID" value="NZ_JAGSND010000001.1"/>
</dbReference>
<proteinExistence type="predicted"/>
<name>A0A8J7VY38_9FIRM</name>
<keyword evidence="2" id="KW-1185">Reference proteome</keyword>
<dbReference type="AlphaFoldDB" id="A0A8J7VY38"/>
<protein>
    <submittedName>
        <fullName evidence="1">Uncharacterized protein</fullName>
    </submittedName>
</protein>
<gene>
    <name evidence="1" type="ORF">KCX82_02955</name>
</gene>
<evidence type="ECO:0000313" key="2">
    <source>
        <dbReference type="Proteomes" id="UP000675664"/>
    </source>
</evidence>
<dbReference type="Proteomes" id="UP000675664">
    <property type="component" value="Unassembled WGS sequence"/>
</dbReference>
<organism evidence="1 2">
    <name type="scientific">Sinanaerobacter chloroacetimidivorans</name>
    <dbReference type="NCBI Taxonomy" id="2818044"/>
    <lineage>
        <taxon>Bacteria</taxon>
        <taxon>Bacillati</taxon>
        <taxon>Bacillota</taxon>
        <taxon>Clostridia</taxon>
        <taxon>Peptostreptococcales</taxon>
        <taxon>Anaerovoracaceae</taxon>
        <taxon>Sinanaerobacter</taxon>
    </lineage>
</organism>
<accession>A0A8J7VY38</accession>
<dbReference type="EMBL" id="JAGSND010000001">
    <property type="protein sequence ID" value="MBR0596826.1"/>
    <property type="molecule type" value="Genomic_DNA"/>
</dbReference>
<reference evidence="1" key="1">
    <citation type="submission" date="2021-04" db="EMBL/GenBank/DDBJ databases">
        <title>Sinoanaerobacter chloroacetimidivorans sp. nov., an obligate anaerobic bacterium isolated from anaerobic sludge.</title>
        <authorList>
            <person name="Bao Y."/>
        </authorList>
    </citation>
    <scope>NUCLEOTIDE SEQUENCE</scope>
    <source>
        <strain evidence="1">BAD-6</strain>
    </source>
</reference>
<evidence type="ECO:0000313" key="1">
    <source>
        <dbReference type="EMBL" id="MBR0596826.1"/>
    </source>
</evidence>